<feature type="region of interest" description="Disordered" evidence="1">
    <location>
        <begin position="1"/>
        <end position="26"/>
    </location>
</feature>
<accession>A0A9P5YD29</accession>
<evidence type="ECO:0000256" key="1">
    <source>
        <dbReference type="SAM" id="MobiDB-lite"/>
    </source>
</evidence>
<evidence type="ECO:0000313" key="2">
    <source>
        <dbReference type="EMBL" id="KAF9467822.1"/>
    </source>
</evidence>
<dbReference type="Proteomes" id="UP000807353">
    <property type="component" value="Unassembled WGS sequence"/>
</dbReference>
<dbReference type="EMBL" id="MU150235">
    <property type="protein sequence ID" value="KAF9467822.1"/>
    <property type="molecule type" value="Genomic_DNA"/>
</dbReference>
<comment type="caution">
    <text evidence="2">The sequence shown here is derived from an EMBL/GenBank/DDBJ whole genome shotgun (WGS) entry which is preliminary data.</text>
</comment>
<reference evidence="2" key="1">
    <citation type="submission" date="2020-11" db="EMBL/GenBank/DDBJ databases">
        <authorList>
            <consortium name="DOE Joint Genome Institute"/>
            <person name="Ahrendt S."/>
            <person name="Riley R."/>
            <person name="Andreopoulos W."/>
            <person name="Labutti K."/>
            <person name="Pangilinan J."/>
            <person name="Ruiz-Duenas F.J."/>
            <person name="Barrasa J.M."/>
            <person name="Sanchez-Garcia M."/>
            <person name="Camarero S."/>
            <person name="Miyauchi S."/>
            <person name="Serrano A."/>
            <person name="Linde D."/>
            <person name="Babiker R."/>
            <person name="Drula E."/>
            <person name="Ayuso-Fernandez I."/>
            <person name="Pacheco R."/>
            <person name="Padilla G."/>
            <person name="Ferreira P."/>
            <person name="Barriuso J."/>
            <person name="Kellner H."/>
            <person name="Castanera R."/>
            <person name="Alfaro M."/>
            <person name="Ramirez L."/>
            <person name="Pisabarro A.G."/>
            <person name="Kuo A."/>
            <person name="Tritt A."/>
            <person name="Lipzen A."/>
            <person name="He G."/>
            <person name="Yan M."/>
            <person name="Ng V."/>
            <person name="Cullen D."/>
            <person name="Martin F."/>
            <person name="Rosso M.-N."/>
            <person name="Henrissat B."/>
            <person name="Hibbett D."/>
            <person name="Martinez A.T."/>
            <person name="Grigoriev I.V."/>
        </authorList>
    </citation>
    <scope>NUCLEOTIDE SEQUENCE</scope>
    <source>
        <strain evidence="2">CBS 247.69</strain>
    </source>
</reference>
<proteinExistence type="predicted"/>
<dbReference type="OrthoDB" id="436852at2759"/>
<name>A0A9P5YD29_9AGAR</name>
<protein>
    <submittedName>
        <fullName evidence="2">Uncharacterized protein</fullName>
    </submittedName>
</protein>
<keyword evidence="3" id="KW-1185">Reference proteome</keyword>
<dbReference type="AlphaFoldDB" id="A0A9P5YD29"/>
<evidence type="ECO:0000313" key="3">
    <source>
        <dbReference type="Proteomes" id="UP000807353"/>
    </source>
</evidence>
<feature type="region of interest" description="Disordered" evidence="1">
    <location>
        <begin position="68"/>
        <end position="90"/>
    </location>
</feature>
<organism evidence="2 3">
    <name type="scientific">Collybia nuda</name>
    <dbReference type="NCBI Taxonomy" id="64659"/>
    <lineage>
        <taxon>Eukaryota</taxon>
        <taxon>Fungi</taxon>
        <taxon>Dikarya</taxon>
        <taxon>Basidiomycota</taxon>
        <taxon>Agaricomycotina</taxon>
        <taxon>Agaricomycetes</taxon>
        <taxon>Agaricomycetidae</taxon>
        <taxon>Agaricales</taxon>
        <taxon>Tricholomatineae</taxon>
        <taxon>Clitocybaceae</taxon>
        <taxon>Collybia</taxon>
    </lineage>
</organism>
<gene>
    <name evidence="2" type="ORF">BDZ94DRAFT_908541</name>
</gene>
<sequence length="257" mass="28645">MTSRRPSRPAVQHVPYLGQSQPTPATRTPQIIHQTIPSLNSTIQARYQTLTYPDGTYLPLASASQTAGVSSPFSTPMADPELPSRTNAPSSPSIADYLITALRPMFVAHQESTSTRIDQIGSSIEKLGFIIGNLSTQIKDLQREAQDRTQGSAGMLERVHEVQLSTSQVLTVRLAKLEKMIGTSDDRDDKESLLNRLDTITYAVEELLERAKDPDAPREYSTLMAQSCHQYRSPIISVRCGVTARVWDLLYYRFNYT</sequence>